<dbReference type="AlphaFoldDB" id="A0AAV8EYJ3"/>
<accession>A0AAV8EYJ3</accession>
<dbReference type="Pfam" id="PF00560">
    <property type="entry name" value="LRR_1"/>
    <property type="match status" value="1"/>
</dbReference>
<feature type="chain" id="PRO_5043753858" evidence="6">
    <location>
        <begin position="20"/>
        <end position="351"/>
    </location>
</feature>
<dbReference type="FunFam" id="3.80.10.10:FF:000041">
    <property type="entry name" value="LRR receptor-like serine/threonine-protein kinase ERECTA"/>
    <property type="match status" value="1"/>
</dbReference>
<keyword evidence="5" id="KW-0325">Glycoprotein</keyword>
<evidence type="ECO:0000256" key="3">
    <source>
        <dbReference type="ARBA" id="ARBA00022729"/>
    </source>
</evidence>
<dbReference type="PANTHER" id="PTHR48059">
    <property type="entry name" value="POLYGALACTURONASE INHIBITOR 1"/>
    <property type="match status" value="1"/>
</dbReference>
<dbReference type="Proteomes" id="UP001140206">
    <property type="component" value="Chromosome 2"/>
</dbReference>
<dbReference type="InterPro" id="IPR051848">
    <property type="entry name" value="PGIP"/>
</dbReference>
<comment type="subcellular location">
    <subcellularLocation>
        <location evidence="1">Cell envelope</location>
    </subcellularLocation>
</comment>
<keyword evidence="8" id="KW-1185">Reference proteome</keyword>
<evidence type="ECO:0000313" key="8">
    <source>
        <dbReference type="Proteomes" id="UP001140206"/>
    </source>
</evidence>
<dbReference type="Gene3D" id="3.80.10.10">
    <property type="entry name" value="Ribonuclease Inhibitor"/>
    <property type="match status" value="1"/>
</dbReference>
<dbReference type="InterPro" id="IPR001611">
    <property type="entry name" value="Leu-rich_rpt"/>
</dbReference>
<evidence type="ECO:0000256" key="6">
    <source>
        <dbReference type="SAM" id="SignalP"/>
    </source>
</evidence>
<protein>
    <submittedName>
        <fullName evidence="7">Polygalacturonase inhibitor protein</fullName>
    </submittedName>
</protein>
<organism evidence="7 8">
    <name type="scientific">Rhynchospora pubera</name>
    <dbReference type="NCBI Taxonomy" id="906938"/>
    <lineage>
        <taxon>Eukaryota</taxon>
        <taxon>Viridiplantae</taxon>
        <taxon>Streptophyta</taxon>
        <taxon>Embryophyta</taxon>
        <taxon>Tracheophyta</taxon>
        <taxon>Spermatophyta</taxon>
        <taxon>Magnoliopsida</taxon>
        <taxon>Liliopsida</taxon>
        <taxon>Poales</taxon>
        <taxon>Cyperaceae</taxon>
        <taxon>Cyperoideae</taxon>
        <taxon>Rhynchosporeae</taxon>
        <taxon>Rhynchospora</taxon>
    </lineage>
</organism>
<dbReference type="InterPro" id="IPR025875">
    <property type="entry name" value="Leu-rich_rpt_4"/>
</dbReference>
<dbReference type="Pfam" id="PF12799">
    <property type="entry name" value="LRR_4"/>
    <property type="match status" value="1"/>
</dbReference>
<evidence type="ECO:0000256" key="4">
    <source>
        <dbReference type="ARBA" id="ARBA00022737"/>
    </source>
</evidence>
<keyword evidence="3 6" id="KW-0732">Signal</keyword>
<dbReference type="SUPFAM" id="SSF52058">
    <property type="entry name" value="L domain-like"/>
    <property type="match status" value="1"/>
</dbReference>
<sequence length="351" mass="38362">MNIIFCLLLLSSCTSSVLSADVNDGLVLLKIKEQLGNPQELSNWVEGFQFCGGSAFSTNNFVIQCTSTGHVKNLIIEDIMAPSAPFPEAICDLAELEELNLVLLYNLYGPIPSCISQLSNLNFFSIYSTGLSGSLPESLFLNHQKLTDLILSSNAISGSIPASLSTIPNLHYLDLSNNSLTGTIPPALVHSQDLVHGQLVSLKLSDNRLTGEIPKCYQWLPLSTIDIHNNQLTGDPSFLLSKENIYVINLSHNDFEFDLSNVEISKTLRGLNLGFNKIYGKVPQSIASTRFYNNLDLRNNNLCGEIPQREAYPWQPFEVSIFANNKCLCGSPLPPCYNPGPAPSSPPPAAD</sequence>
<name>A0AAV8EYJ3_9POAL</name>
<dbReference type="InterPro" id="IPR032675">
    <property type="entry name" value="LRR_dom_sf"/>
</dbReference>
<feature type="signal peptide" evidence="6">
    <location>
        <begin position="1"/>
        <end position="19"/>
    </location>
</feature>
<comment type="caution">
    <text evidence="7">The sequence shown here is derived from an EMBL/GenBank/DDBJ whole genome shotgun (WGS) entry which is preliminary data.</text>
</comment>
<evidence type="ECO:0000313" key="7">
    <source>
        <dbReference type="EMBL" id="KAJ4785839.1"/>
    </source>
</evidence>
<dbReference type="PANTHER" id="PTHR48059:SF23">
    <property type="entry name" value="LEUCINE-RICH REPEAT-CONTAINING N-TERMINAL PLANT-TYPE DOMAIN-CONTAINING PROTEIN"/>
    <property type="match status" value="1"/>
</dbReference>
<keyword evidence="4" id="KW-0677">Repeat</keyword>
<dbReference type="EMBL" id="JAMFTS010000002">
    <property type="protein sequence ID" value="KAJ4785839.1"/>
    <property type="molecule type" value="Genomic_DNA"/>
</dbReference>
<proteinExistence type="predicted"/>
<evidence type="ECO:0000256" key="2">
    <source>
        <dbReference type="ARBA" id="ARBA00022614"/>
    </source>
</evidence>
<keyword evidence="2" id="KW-0433">Leucine-rich repeat</keyword>
<reference evidence="7" key="1">
    <citation type="submission" date="2022-08" db="EMBL/GenBank/DDBJ databases">
        <authorList>
            <person name="Marques A."/>
        </authorList>
    </citation>
    <scope>NUCLEOTIDE SEQUENCE</scope>
    <source>
        <strain evidence="7">RhyPub2mFocal</strain>
        <tissue evidence="7">Leaves</tissue>
    </source>
</reference>
<gene>
    <name evidence="7" type="ORF">LUZ62_037085</name>
</gene>
<evidence type="ECO:0000256" key="5">
    <source>
        <dbReference type="ARBA" id="ARBA00023180"/>
    </source>
</evidence>
<evidence type="ECO:0000256" key="1">
    <source>
        <dbReference type="ARBA" id="ARBA00004196"/>
    </source>
</evidence>